<organism evidence="2 3">
    <name type="scientific">Methanobrevibacter ruminantium (strain ATCC 35063 / DSM 1093 / JCM 13430 / OCM 146 / M1)</name>
    <name type="common">Methanobacterium ruminantium</name>
    <dbReference type="NCBI Taxonomy" id="634498"/>
    <lineage>
        <taxon>Archaea</taxon>
        <taxon>Methanobacteriati</taxon>
        <taxon>Methanobacteriota</taxon>
        <taxon>Methanomada group</taxon>
        <taxon>Methanobacteria</taxon>
        <taxon>Methanobacteriales</taxon>
        <taxon>Methanobacteriaceae</taxon>
        <taxon>Methanobrevibacter</taxon>
    </lineage>
</organism>
<dbReference type="Proteomes" id="UP000008680">
    <property type="component" value="Chromosome"/>
</dbReference>
<feature type="transmembrane region" description="Helical" evidence="1">
    <location>
        <begin position="23"/>
        <end position="44"/>
    </location>
</feature>
<feature type="transmembrane region" description="Helical" evidence="1">
    <location>
        <begin position="230"/>
        <end position="248"/>
    </location>
</feature>
<sequence length="251" mass="29263">MMLNYLFNILNTNTFLLNPKERVIQGILLFILMSVFSLLFISFITLASPNLFFPLLISFELLMLFLGLNISLHSIYTNYFNMLVSENPVLLSYEGVIVNLLCLSLGAFSFWLSIAIFIGPFWAFFSFALAWLLPLWIMFFRRDIFNEKSKVISKNSDKLIGYSPIWFYLFGCVSLFIPFLVMFKIVFFSKFNFLALGLIIITLIETILIFCPDYWDKILPFDIRTKKGTFIYFLLSILILSCISIILYKIV</sequence>
<evidence type="ECO:0000313" key="2">
    <source>
        <dbReference type="EMBL" id="ADC47973.1"/>
    </source>
</evidence>
<dbReference type="AlphaFoldDB" id="D3E0Z9"/>
<evidence type="ECO:0000256" key="1">
    <source>
        <dbReference type="SAM" id="Phobius"/>
    </source>
</evidence>
<feature type="transmembrane region" description="Helical" evidence="1">
    <location>
        <begin position="51"/>
        <end position="76"/>
    </location>
</feature>
<keyword evidence="1" id="KW-0812">Transmembrane</keyword>
<feature type="transmembrane region" description="Helical" evidence="1">
    <location>
        <begin position="193"/>
        <end position="210"/>
    </location>
</feature>
<reference evidence="2 3" key="1">
    <citation type="journal article" date="2010" name="PLoS ONE">
        <title>The genome sequence of the rumen methanogen Methanobrevibacter ruminantium reveals new possibilities for controlling ruminant methane emissions.</title>
        <authorList>
            <person name="Leahy S.C."/>
            <person name="Kelly W.J."/>
            <person name="Altermann E."/>
            <person name="Ronimus R.S."/>
            <person name="Yeoman C.J."/>
            <person name="Pacheco D.M."/>
            <person name="Li D."/>
            <person name="Kong Z."/>
            <person name="McTavish S."/>
            <person name="Sang C."/>
            <person name="Lambie S.C."/>
            <person name="Janssen P.H."/>
            <person name="Dey D."/>
            <person name="Attwood G.T."/>
        </authorList>
    </citation>
    <scope>NUCLEOTIDE SEQUENCE [LARGE SCALE GENOMIC DNA]</scope>
    <source>
        <strain evidence="3">ATCC 35063 / DSM 1093 / JCM 13430 / OCM 146 / M1</strain>
    </source>
</reference>
<protein>
    <submittedName>
        <fullName evidence="2">Uncharacterized protein</fullName>
    </submittedName>
</protein>
<accession>D3E0Z9</accession>
<dbReference type="HOGENOM" id="CLU_1105223_0_0_2"/>
<evidence type="ECO:0000313" key="3">
    <source>
        <dbReference type="Proteomes" id="UP000008680"/>
    </source>
</evidence>
<name>D3E0Z9_METRM</name>
<feature type="transmembrane region" description="Helical" evidence="1">
    <location>
        <begin position="96"/>
        <end position="114"/>
    </location>
</feature>
<feature type="transmembrane region" description="Helical" evidence="1">
    <location>
        <begin position="121"/>
        <end position="139"/>
    </location>
</feature>
<proteinExistence type="predicted"/>
<gene>
    <name evidence="2" type="ordered locus">mru_2123</name>
</gene>
<dbReference type="EMBL" id="CP001719">
    <property type="protein sequence ID" value="ADC47973.1"/>
    <property type="molecule type" value="Genomic_DNA"/>
</dbReference>
<keyword evidence="1" id="KW-1133">Transmembrane helix</keyword>
<dbReference type="KEGG" id="mru:mru_2123"/>
<keyword evidence="1" id="KW-0472">Membrane</keyword>
<dbReference type="PATRIC" id="fig|634498.28.peg.2125"/>
<feature type="transmembrane region" description="Helical" evidence="1">
    <location>
        <begin position="159"/>
        <end position="181"/>
    </location>
</feature>
<keyword evidence="3" id="KW-1185">Reference proteome</keyword>